<feature type="domain" description="NYN" evidence="3">
    <location>
        <begin position="219"/>
        <end position="357"/>
    </location>
</feature>
<dbReference type="Gene3D" id="3.40.50.1010">
    <property type="entry name" value="5'-nuclease"/>
    <property type="match status" value="1"/>
</dbReference>
<proteinExistence type="predicted"/>
<accession>A0ABT0C9F4</accession>
<dbReference type="PANTHER" id="PTHR35458">
    <property type="entry name" value="SLR0755 PROTEIN"/>
    <property type="match status" value="1"/>
</dbReference>
<evidence type="ECO:0000259" key="3">
    <source>
        <dbReference type="Pfam" id="PF01936"/>
    </source>
</evidence>
<keyword evidence="2" id="KW-0812">Transmembrane</keyword>
<dbReference type="InterPro" id="IPR021139">
    <property type="entry name" value="NYN"/>
</dbReference>
<evidence type="ECO:0000256" key="1">
    <source>
        <dbReference type="SAM" id="Coils"/>
    </source>
</evidence>
<dbReference type="RefSeq" id="WP_244349682.1">
    <property type="nucleotide sequence ID" value="NZ_JAFIRA010000010.1"/>
</dbReference>
<reference evidence="4" key="1">
    <citation type="submission" date="2021-02" db="EMBL/GenBank/DDBJ databases">
        <title>The CRISPR/cas machinery reduction and long-range gene transfer in the hot spring cyanobacterium Synechococcus.</title>
        <authorList>
            <person name="Dvorak P."/>
            <person name="Jahodarova E."/>
            <person name="Hasler P."/>
            <person name="Poulickova A."/>
        </authorList>
    </citation>
    <scope>NUCLEOTIDE SEQUENCE</scope>
    <source>
        <strain evidence="4">Rupite</strain>
    </source>
</reference>
<sequence length="384" mass="44363">MRRAIQSHEAWIWGGSLVLTVLTRQIAFGLVPLALAHGRWQRQQWEQRLVEHSNRWEQQWERWLVEHSNRWEQQWRIQQHQIFQRVEQHLQSVQPTPAPLVHSPQPAVDAQVTQLLAEVGSLAEQVKQLQEQPRSHLSIQQQMAPLVQRLHLLQEDWQRLKLQALPHLEETQQQLQKQLNQVQSQIDKFQQQLEKLQQQQAAVSSQPCQDSIPPRRAGVGVFIDGANLHASARDLGVSLDYESLIPRLLGSSAKRAQIHFYSGWDPKDPQQKAFHEYLEQLGFHLHRKPVVHFANGGSKANMDGEMIVDMLVSRYGRVILLSGDGDFLRALQHLQSQGVQVEVAAFGQHTQWEMRRQFPFVELSRMLDRGREVIPLPAKQVPSA</sequence>
<comment type="caution">
    <text evidence="4">The sequence shown here is derived from an EMBL/GenBank/DDBJ whole genome shotgun (WGS) entry which is preliminary data.</text>
</comment>
<evidence type="ECO:0000313" key="5">
    <source>
        <dbReference type="Proteomes" id="UP000830835"/>
    </source>
</evidence>
<organism evidence="4 5">
    <name type="scientific">Thermostichus vulcanus str. 'Rupite'</name>
    <dbReference type="NCBI Taxonomy" id="2813851"/>
    <lineage>
        <taxon>Bacteria</taxon>
        <taxon>Bacillati</taxon>
        <taxon>Cyanobacteriota</taxon>
        <taxon>Cyanophyceae</taxon>
        <taxon>Thermostichales</taxon>
        <taxon>Thermostichaceae</taxon>
        <taxon>Thermostichus</taxon>
    </lineage>
</organism>
<feature type="coiled-coil region" evidence="1">
    <location>
        <begin position="165"/>
        <end position="206"/>
    </location>
</feature>
<dbReference type="Proteomes" id="UP000830835">
    <property type="component" value="Unassembled WGS sequence"/>
</dbReference>
<keyword evidence="1" id="KW-0175">Coiled coil</keyword>
<protein>
    <submittedName>
        <fullName evidence="4">NYN domain-containing protein</fullName>
    </submittedName>
</protein>
<dbReference type="Pfam" id="PF01936">
    <property type="entry name" value="NYN"/>
    <property type="match status" value="1"/>
</dbReference>
<dbReference type="InterPro" id="IPR047140">
    <property type="entry name" value="LabA"/>
</dbReference>
<dbReference type="CDD" id="cd10911">
    <property type="entry name" value="PIN_LabA"/>
    <property type="match status" value="1"/>
</dbReference>
<keyword evidence="2" id="KW-0472">Membrane</keyword>
<keyword evidence="2" id="KW-1133">Transmembrane helix</keyword>
<gene>
    <name evidence="4" type="ORF">JX360_05775</name>
</gene>
<keyword evidence="5" id="KW-1185">Reference proteome</keyword>
<name>A0ABT0C9F4_THEVL</name>
<feature type="transmembrane region" description="Helical" evidence="2">
    <location>
        <begin position="12"/>
        <end position="35"/>
    </location>
</feature>
<evidence type="ECO:0000256" key="2">
    <source>
        <dbReference type="SAM" id="Phobius"/>
    </source>
</evidence>
<dbReference type="PANTHER" id="PTHR35458:SF8">
    <property type="entry name" value="SLR0650 PROTEIN"/>
    <property type="match status" value="1"/>
</dbReference>
<evidence type="ECO:0000313" key="4">
    <source>
        <dbReference type="EMBL" id="MCJ2542418.1"/>
    </source>
</evidence>
<dbReference type="EMBL" id="JAFIRA010000010">
    <property type="protein sequence ID" value="MCJ2542418.1"/>
    <property type="molecule type" value="Genomic_DNA"/>
</dbReference>